<evidence type="ECO:0000256" key="1">
    <source>
        <dbReference type="SAM" id="Phobius"/>
    </source>
</evidence>
<sequence>MKQRGHVCRQAGFSLVELLLYMGLFSILLVSLMQLFGSILAVRLESEATSAVLQDGRYILSRFAYDVKRSSNIVAPTFGTPGPELTITGPSINYTYKIVANNLVLQNNTTSVKEQLNSADTKISSATFTKLGTPGGKETVQIKVTLNSLAIRQGGNPETKTFQTTVGTR</sequence>
<dbReference type="STRING" id="1797785.A3B45_00985"/>
<name>A0A1F5KTK2_9BACT</name>
<dbReference type="Proteomes" id="UP000178565">
    <property type="component" value="Unassembled WGS sequence"/>
</dbReference>
<keyword evidence="1" id="KW-1133">Transmembrane helix</keyword>
<protein>
    <recommendedName>
        <fullName evidence="4">Prepilin-type N-terminal cleavage/methylation domain-containing protein</fullName>
    </recommendedName>
</protein>
<keyword evidence="1" id="KW-0812">Transmembrane</keyword>
<dbReference type="EMBL" id="MFDM01000007">
    <property type="protein sequence ID" value="OGE44150.1"/>
    <property type="molecule type" value="Genomic_DNA"/>
</dbReference>
<organism evidence="2 3">
    <name type="scientific">Candidatus Daviesbacteria bacterium RIFCSPLOWO2_01_FULL_39_12</name>
    <dbReference type="NCBI Taxonomy" id="1797785"/>
    <lineage>
        <taxon>Bacteria</taxon>
        <taxon>Candidatus Daviesiibacteriota</taxon>
    </lineage>
</organism>
<evidence type="ECO:0008006" key="4">
    <source>
        <dbReference type="Google" id="ProtNLM"/>
    </source>
</evidence>
<dbReference type="Pfam" id="PF07963">
    <property type="entry name" value="N_methyl"/>
    <property type="match status" value="1"/>
</dbReference>
<gene>
    <name evidence="2" type="ORF">A3B45_00985</name>
</gene>
<comment type="caution">
    <text evidence="2">The sequence shown here is derived from an EMBL/GenBank/DDBJ whole genome shotgun (WGS) entry which is preliminary data.</text>
</comment>
<accession>A0A1F5KTK2</accession>
<dbReference type="AlphaFoldDB" id="A0A1F5KTK2"/>
<keyword evidence="1" id="KW-0472">Membrane</keyword>
<reference evidence="2 3" key="1">
    <citation type="journal article" date="2016" name="Nat. Commun.">
        <title>Thousands of microbial genomes shed light on interconnected biogeochemical processes in an aquifer system.</title>
        <authorList>
            <person name="Anantharaman K."/>
            <person name="Brown C.T."/>
            <person name="Hug L.A."/>
            <person name="Sharon I."/>
            <person name="Castelle C.J."/>
            <person name="Probst A.J."/>
            <person name="Thomas B.C."/>
            <person name="Singh A."/>
            <person name="Wilkins M.J."/>
            <person name="Karaoz U."/>
            <person name="Brodie E.L."/>
            <person name="Williams K.H."/>
            <person name="Hubbard S.S."/>
            <person name="Banfield J.F."/>
        </authorList>
    </citation>
    <scope>NUCLEOTIDE SEQUENCE [LARGE SCALE GENOMIC DNA]</scope>
</reference>
<feature type="transmembrane region" description="Helical" evidence="1">
    <location>
        <begin position="12"/>
        <end position="36"/>
    </location>
</feature>
<evidence type="ECO:0000313" key="3">
    <source>
        <dbReference type="Proteomes" id="UP000178565"/>
    </source>
</evidence>
<proteinExistence type="predicted"/>
<evidence type="ECO:0000313" key="2">
    <source>
        <dbReference type="EMBL" id="OGE44150.1"/>
    </source>
</evidence>
<dbReference type="InterPro" id="IPR012902">
    <property type="entry name" value="N_methyl_site"/>
</dbReference>